<name>A0ABS7CDI0_9BACL</name>
<gene>
    <name evidence="1" type="ORF">K0U00_33480</name>
</gene>
<organism evidence="1 2">
    <name type="scientific">Paenibacillus sepulcri</name>
    <dbReference type="NCBI Taxonomy" id="359917"/>
    <lineage>
        <taxon>Bacteria</taxon>
        <taxon>Bacillati</taxon>
        <taxon>Bacillota</taxon>
        <taxon>Bacilli</taxon>
        <taxon>Bacillales</taxon>
        <taxon>Paenibacillaceae</taxon>
        <taxon>Paenibacillus</taxon>
    </lineage>
</organism>
<evidence type="ECO:0000313" key="2">
    <source>
        <dbReference type="Proteomes" id="UP001519887"/>
    </source>
</evidence>
<dbReference type="Proteomes" id="UP001519887">
    <property type="component" value="Unassembled WGS sequence"/>
</dbReference>
<proteinExistence type="predicted"/>
<evidence type="ECO:0000313" key="1">
    <source>
        <dbReference type="EMBL" id="MBW7458972.1"/>
    </source>
</evidence>
<protein>
    <recommendedName>
        <fullName evidence="3">WYL domain-containing protein</fullName>
    </recommendedName>
</protein>
<sequence length="68" mass="7973">MDFKKYVGQHAEIIYQDAKNNITQRRVFVYSQNDSYVRVFCLRAKAYRTLKSDQVLAIVPAPARRHAI</sequence>
<dbReference type="EMBL" id="JAHZIK010001425">
    <property type="protein sequence ID" value="MBW7458972.1"/>
    <property type="molecule type" value="Genomic_DNA"/>
</dbReference>
<reference evidence="1 2" key="1">
    <citation type="submission" date="2021-07" db="EMBL/GenBank/DDBJ databases">
        <title>Paenibacillus radiodurans sp. nov., isolated from the southeastern edge of Tengger Desert.</title>
        <authorList>
            <person name="Zhang G."/>
        </authorList>
    </citation>
    <scope>NUCLEOTIDE SEQUENCE [LARGE SCALE GENOMIC DNA]</scope>
    <source>
        <strain evidence="1 2">CCM 7311</strain>
    </source>
</reference>
<accession>A0ABS7CDI0</accession>
<keyword evidence="2" id="KW-1185">Reference proteome</keyword>
<comment type="caution">
    <text evidence="1">The sequence shown here is derived from an EMBL/GenBank/DDBJ whole genome shotgun (WGS) entry which is preliminary data.</text>
</comment>
<evidence type="ECO:0008006" key="3">
    <source>
        <dbReference type="Google" id="ProtNLM"/>
    </source>
</evidence>
<dbReference type="RefSeq" id="WP_210043126.1">
    <property type="nucleotide sequence ID" value="NZ_JBHLVU010000023.1"/>
</dbReference>